<reference evidence="1" key="1">
    <citation type="submission" date="2022-07" db="EMBL/GenBank/DDBJ databases">
        <authorList>
            <person name="Macas J."/>
            <person name="Novak P."/>
            <person name="Neumann P."/>
        </authorList>
    </citation>
    <scope>NUCLEOTIDE SEQUENCE</scope>
</reference>
<gene>
    <name evidence="1" type="ORF">CEPIT_LOCUS19821</name>
</gene>
<proteinExistence type="predicted"/>
<protein>
    <submittedName>
        <fullName evidence="1">Uncharacterized protein</fullName>
    </submittedName>
</protein>
<dbReference type="InterPro" id="IPR044969">
    <property type="entry name" value="DFO"/>
</dbReference>
<dbReference type="PANTHER" id="PTHR37176:SF1">
    <property type="entry name" value="PROTEIN DOUBLE-STRAND BREAK FORMATION"/>
    <property type="match status" value="1"/>
</dbReference>
<keyword evidence="2" id="KW-1185">Reference proteome</keyword>
<comment type="caution">
    <text evidence="1">The sequence shown here is derived from an EMBL/GenBank/DDBJ whole genome shotgun (WGS) entry which is preliminary data.</text>
</comment>
<dbReference type="PANTHER" id="PTHR37176">
    <property type="entry name" value="F10K1.23"/>
    <property type="match status" value="1"/>
</dbReference>
<organism evidence="1 2">
    <name type="scientific">Cuscuta epithymum</name>
    <dbReference type="NCBI Taxonomy" id="186058"/>
    <lineage>
        <taxon>Eukaryota</taxon>
        <taxon>Viridiplantae</taxon>
        <taxon>Streptophyta</taxon>
        <taxon>Embryophyta</taxon>
        <taxon>Tracheophyta</taxon>
        <taxon>Spermatophyta</taxon>
        <taxon>Magnoliopsida</taxon>
        <taxon>eudicotyledons</taxon>
        <taxon>Gunneridae</taxon>
        <taxon>Pentapetalae</taxon>
        <taxon>asterids</taxon>
        <taxon>lamiids</taxon>
        <taxon>Solanales</taxon>
        <taxon>Convolvulaceae</taxon>
        <taxon>Cuscuteae</taxon>
        <taxon>Cuscuta</taxon>
        <taxon>Cuscuta subgen. Cuscuta</taxon>
    </lineage>
</organism>
<sequence length="275" mass="31691">MSKEVDREISLFRSLIKNRRFTLILRCSSFCSSPSKDFIFIHEGVPHLCRFDDTTLRILESILVCNDVKLLLQITSTLKNFMRYESLQVLREISALRSVDDNLNIVEFLVRVFALIGDDESCLALRYEALLMRERNAPSDQRLQVSGVEWFTFAEHSFQNGFCSIARMACDKALLCFDTNSITFDSETGQHFKYLFEKIEELKDSAAITASSHSVQAKTAQYLKIKPVETHSDQTFPLIEVIKGSASVMFREGIKRRHLRQLHDARGRYRPSEMS</sequence>
<name>A0AAV0E0M7_9ASTE</name>
<accession>A0AAV0E0M7</accession>
<evidence type="ECO:0000313" key="2">
    <source>
        <dbReference type="Proteomes" id="UP001152523"/>
    </source>
</evidence>
<dbReference type="EMBL" id="CAMAPF010000194">
    <property type="protein sequence ID" value="CAH9112232.1"/>
    <property type="molecule type" value="Genomic_DNA"/>
</dbReference>
<dbReference type="GO" id="GO:0042138">
    <property type="term" value="P:meiotic DNA double-strand break formation"/>
    <property type="evidence" value="ECO:0007669"/>
    <property type="project" value="InterPro"/>
</dbReference>
<evidence type="ECO:0000313" key="1">
    <source>
        <dbReference type="EMBL" id="CAH9112232.1"/>
    </source>
</evidence>
<dbReference type="Proteomes" id="UP001152523">
    <property type="component" value="Unassembled WGS sequence"/>
</dbReference>
<dbReference type="AlphaFoldDB" id="A0AAV0E0M7"/>